<accession>A0A9W7D4D5</accession>
<dbReference type="Gene3D" id="3.30.70.270">
    <property type="match status" value="1"/>
</dbReference>
<dbReference type="GO" id="GO:0016787">
    <property type="term" value="F:hydrolase activity"/>
    <property type="evidence" value="ECO:0007669"/>
    <property type="project" value="UniProtKB-KW"/>
</dbReference>
<evidence type="ECO:0000313" key="4">
    <source>
        <dbReference type="Proteomes" id="UP001165121"/>
    </source>
</evidence>
<dbReference type="Proteomes" id="UP001165121">
    <property type="component" value="Unassembled WGS sequence"/>
</dbReference>
<evidence type="ECO:0000259" key="2">
    <source>
        <dbReference type="Pfam" id="PF17919"/>
    </source>
</evidence>
<dbReference type="GO" id="GO:0004519">
    <property type="term" value="F:endonuclease activity"/>
    <property type="evidence" value="ECO:0007669"/>
    <property type="project" value="UniProtKB-KW"/>
</dbReference>
<dbReference type="InterPro" id="IPR043128">
    <property type="entry name" value="Rev_trsase/Diguanyl_cyclase"/>
</dbReference>
<protein>
    <submittedName>
        <fullName evidence="3">Unnamed protein product</fullName>
    </submittedName>
</protein>
<dbReference type="GO" id="GO:0003964">
    <property type="term" value="F:RNA-directed DNA polymerase activity"/>
    <property type="evidence" value="ECO:0007669"/>
    <property type="project" value="UniProtKB-KW"/>
</dbReference>
<dbReference type="PANTHER" id="PTHR34072:SF56">
    <property type="entry name" value="REVERSE TRANSCRIPTASE_RETROTRANSPOSON-DERIVED PROTEIN RNASE H-LIKE DOMAIN-CONTAINING PROTEIN"/>
    <property type="match status" value="1"/>
</dbReference>
<dbReference type="Pfam" id="PF17919">
    <property type="entry name" value="RT_RNaseH_2"/>
    <property type="match status" value="1"/>
</dbReference>
<name>A0A9W7D4D5_9STRA</name>
<feature type="domain" description="Retrotransposon gag" evidence="1">
    <location>
        <begin position="61"/>
        <end position="155"/>
    </location>
</feature>
<gene>
    <name evidence="3" type="ORF">Pfra01_002441900</name>
</gene>
<dbReference type="CDD" id="cd09274">
    <property type="entry name" value="RNase_HI_RT_Ty3"/>
    <property type="match status" value="1"/>
</dbReference>
<dbReference type="InterPro" id="IPR005162">
    <property type="entry name" value="Retrotrans_gag_dom"/>
</dbReference>
<dbReference type="PANTHER" id="PTHR34072">
    <property type="entry name" value="ENZYMATIC POLYPROTEIN-RELATED"/>
    <property type="match status" value="1"/>
</dbReference>
<dbReference type="InterPro" id="IPR043502">
    <property type="entry name" value="DNA/RNA_pol_sf"/>
</dbReference>
<dbReference type="InterPro" id="IPR041577">
    <property type="entry name" value="RT_RNaseH_2"/>
</dbReference>
<evidence type="ECO:0000313" key="3">
    <source>
        <dbReference type="EMBL" id="GMF57236.1"/>
    </source>
</evidence>
<dbReference type="AlphaFoldDB" id="A0A9W7D4D5"/>
<organism evidence="3 4">
    <name type="scientific">Phytophthora fragariaefolia</name>
    <dbReference type="NCBI Taxonomy" id="1490495"/>
    <lineage>
        <taxon>Eukaryota</taxon>
        <taxon>Sar</taxon>
        <taxon>Stramenopiles</taxon>
        <taxon>Oomycota</taxon>
        <taxon>Peronosporomycetes</taxon>
        <taxon>Peronosporales</taxon>
        <taxon>Peronosporaceae</taxon>
        <taxon>Phytophthora</taxon>
    </lineage>
</organism>
<keyword evidence="4" id="KW-1185">Reference proteome</keyword>
<proteinExistence type="predicted"/>
<reference evidence="3" key="1">
    <citation type="submission" date="2023-04" db="EMBL/GenBank/DDBJ databases">
        <title>Phytophthora fragariaefolia NBRC 109709.</title>
        <authorList>
            <person name="Ichikawa N."/>
            <person name="Sato H."/>
            <person name="Tonouchi N."/>
        </authorList>
    </citation>
    <scope>NUCLEOTIDE SEQUENCE</scope>
    <source>
        <strain evidence="3">NBRC 109709</strain>
    </source>
</reference>
<sequence length="584" mass="64735">MTAVTASATLMTTSTSGPKPLMVSVKTFEGKEGESLLLWTRELEMAMGAALLKTEQQRVALAISKLGGRARESALTCGTSVETSFPTWEQLKQRLSRVSAPPNQAYRVRARFLDTRQGKKELVDYVQELRTLITGMAVDPLPEAVTVTVFMERLRTGVARTEVFRTHPASFEEAVNVALNAKFNFKSSRLGWNASYANPSSGPEPMDPSYAEDEEAELLAAEQHVNSVVSGTALHDSEQLCALVNGVTGDVEVDVNLGAVPTLAALLELDEMFFDEFGEALQAGELAEVVVIRPEEELNSSSLLDEAVLEDATKALNARSGSKILKNPSGPFYPVIREYQDVGSKEPPSVLPPDRGARHEIDLVPGTNYAPNAPATFNRLVTQLFRPHRAYAQTYFDDIFVHSRAELGKTDVETHWLGLANYLHKYSENYSEMARPLSNLLKKDAEWRWNAEHQNAFEAIKESLLHAPILALPDPDRPFSVVCDASDFAIGCAVLQADAEGRDRVIVFESRQFKAAEKNYPVHNKGLLAVKYTLVKFRVPLLGSQLFVIYTDHASLRTATQSPHLSQRKARWLSFFAEYNFEVK</sequence>
<dbReference type="Pfam" id="PF03732">
    <property type="entry name" value="Retrotrans_gag"/>
    <property type="match status" value="1"/>
</dbReference>
<dbReference type="FunFam" id="3.30.70.270:FF:000020">
    <property type="entry name" value="Transposon Tf2-6 polyprotein-like Protein"/>
    <property type="match status" value="1"/>
</dbReference>
<feature type="domain" description="Reverse transcriptase/retrotransposon-derived protein RNase H-like" evidence="2">
    <location>
        <begin position="449"/>
        <end position="546"/>
    </location>
</feature>
<comment type="caution">
    <text evidence="3">The sequence shown here is derived from an EMBL/GenBank/DDBJ whole genome shotgun (WGS) entry which is preliminary data.</text>
</comment>
<dbReference type="EMBL" id="BSXT01004250">
    <property type="protein sequence ID" value="GMF57236.1"/>
    <property type="molecule type" value="Genomic_DNA"/>
</dbReference>
<dbReference type="SUPFAM" id="SSF56672">
    <property type="entry name" value="DNA/RNA polymerases"/>
    <property type="match status" value="1"/>
</dbReference>
<evidence type="ECO:0000259" key="1">
    <source>
        <dbReference type="Pfam" id="PF03732"/>
    </source>
</evidence>